<feature type="transmembrane region" description="Helical" evidence="9">
    <location>
        <begin position="355"/>
        <end position="386"/>
    </location>
</feature>
<keyword evidence="6 9" id="KW-0472">Membrane</keyword>
<name>A0ABP0WEE0_9BRYO</name>
<dbReference type="InterPro" id="IPR050647">
    <property type="entry name" value="Plant_LRR-RLKs"/>
</dbReference>
<organism evidence="12 13">
    <name type="scientific">Sphagnum jensenii</name>
    <dbReference type="NCBI Taxonomy" id="128206"/>
    <lineage>
        <taxon>Eukaryota</taxon>
        <taxon>Viridiplantae</taxon>
        <taxon>Streptophyta</taxon>
        <taxon>Embryophyta</taxon>
        <taxon>Bryophyta</taxon>
        <taxon>Sphagnophytina</taxon>
        <taxon>Sphagnopsida</taxon>
        <taxon>Sphagnales</taxon>
        <taxon>Sphagnaceae</taxon>
        <taxon>Sphagnum</taxon>
    </lineage>
</organism>
<feature type="signal peptide" evidence="10">
    <location>
        <begin position="1"/>
        <end position="22"/>
    </location>
</feature>
<proteinExistence type="predicted"/>
<evidence type="ECO:0000256" key="8">
    <source>
        <dbReference type="SAM" id="MobiDB-lite"/>
    </source>
</evidence>
<evidence type="ECO:0000256" key="2">
    <source>
        <dbReference type="ARBA" id="ARBA00022614"/>
    </source>
</evidence>
<dbReference type="SMART" id="SM00220">
    <property type="entry name" value="S_TKc"/>
    <property type="match status" value="1"/>
</dbReference>
<evidence type="ECO:0000256" key="1">
    <source>
        <dbReference type="ARBA" id="ARBA00004370"/>
    </source>
</evidence>
<dbReference type="PROSITE" id="PS51450">
    <property type="entry name" value="LRR"/>
    <property type="match status" value="1"/>
</dbReference>
<dbReference type="InterPro" id="IPR000719">
    <property type="entry name" value="Prot_kinase_dom"/>
</dbReference>
<evidence type="ECO:0000256" key="5">
    <source>
        <dbReference type="ARBA" id="ARBA00022989"/>
    </source>
</evidence>
<dbReference type="Pfam" id="PF00069">
    <property type="entry name" value="Pkinase"/>
    <property type="match status" value="1"/>
</dbReference>
<dbReference type="Gene3D" id="3.30.200.20">
    <property type="entry name" value="Phosphorylase Kinase, domain 1"/>
    <property type="match status" value="1"/>
</dbReference>
<dbReference type="InterPro" id="IPR003591">
    <property type="entry name" value="Leu-rich_rpt_typical-subtyp"/>
</dbReference>
<keyword evidence="10" id="KW-0732">Signal</keyword>
<comment type="subcellular location">
    <subcellularLocation>
        <location evidence="1">Membrane</location>
    </subcellularLocation>
</comment>
<dbReference type="PRINTS" id="PR00019">
    <property type="entry name" value="LEURICHRPT"/>
</dbReference>
<dbReference type="SUPFAM" id="SSF52058">
    <property type="entry name" value="L domain-like"/>
    <property type="match status" value="1"/>
</dbReference>
<accession>A0ABP0WEE0</accession>
<keyword evidence="7" id="KW-0325">Glycoprotein</keyword>
<keyword evidence="13" id="KW-1185">Reference proteome</keyword>
<dbReference type="CDD" id="cd14066">
    <property type="entry name" value="STKc_IRAK"/>
    <property type="match status" value="1"/>
</dbReference>
<feature type="compositionally biased region" description="Low complexity" evidence="8">
    <location>
        <begin position="577"/>
        <end position="593"/>
    </location>
</feature>
<evidence type="ECO:0000313" key="12">
    <source>
        <dbReference type="EMBL" id="CAK9263847.1"/>
    </source>
</evidence>
<keyword evidence="3 9" id="KW-0812">Transmembrane</keyword>
<dbReference type="PROSITE" id="PS50011">
    <property type="entry name" value="PROTEIN_KINASE_DOM"/>
    <property type="match status" value="1"/>
</dbReference>
<dbReference type="Gene3D" id="3.80.10.10">
    <property type="entry name" value="Ribonuclease Inhibitor"/>
    <property type="match status" value="2"/>
</dbReference>
<dbReference type="Pfam" id="PF13855">
    <property type="entry name" value="LRR_8"/>
    <property type="match status" value="2"/>
</dbReference>
<dbReference type="SMART" id="SM00369">
    <property type="entry name" value="LRR_TYP"/>
    <property type="match status" value="3"/>
</dbReference>
<dbReference type="SUPFAM" id="SSF56112">
    <property type="entry name" value="Protein kinase-like (PK-like)"/>
    <property type="match status" value="1"/>
</dbReference>
<dbReference type="InterPro" id="IPR013210">
    <property type="entry name" value="LRR_N_plant-typ"/>
</dbReference>
<dbReference type="PANTHER" id="PTHR48056:SF28">
    <property type="entry name" value="PROTEIN KINASE DOMAIN-CONTAINING PROTEIN"/>
    <property type="match status" value="1"/>
</dbReference>
<evidence type="ECO:0000256" key="9">
    <source>
        <dbReference type="SAM" id="Phobius"/>
    </source>
</evidence>
<protein>
    <recommendedName>
        <fullName evidence="11">Protein kinase domain-containing protein</fullName>
    </recommendedName>
</protein>
<dbReference type="InterPro" id="IPR001611">
    <property type="entry name" value="Leu-rich_rpt"/>
</dbReference>
<dbReference type="InterPro" id="IPR032675">
    <property type="entry name" value="LRR_dom_sf"/>
</dbReference>
<feature type="domain" description="Protein kinase" evidence="11">
    <location>
        <begin position="425"/>
        <end position="713"/>
    </location>
</feature>
<dbReference type="Pfam" id="PF00560">
    <property type="entry name" value="LRR_1"/>
    <property type="match status" value="2"/>
</dbReference>
<dbReference type="Gene3D" id="1.10.510.10">
    <property type="entry name" value="Transferase(Phosphotransferase) domain 1"/>
    <property type="match status" value="1"/>
</dbReference>
<feature type="chain" id="PRO_5046177547" description="Protein kinase domain-containing protein" evidence="10">
    <location>
        <begin position="23"/>
        <end position="728"/>
    </location>
</feature>
<dbReference type="PANTHER" id="PTHR48056">
    <property type="entry name" value="LRR RECEPTOR-LIKE SERINE/THREONINE-PROTEIN KINASE-RELATED"/>
    <property type="match status" value="1"/>
</dbReference>
<evidence type="ECO:0000256" key="6">
    <source>
        <dbReference type="ARBA" id="ARBA00023136"/>
    </source>
</evidence>
<dbReference type="Proteomes" id="UP001497444">
    <property type="component" value="Chromosome 16"/>
</dbReference>
<feature type="region of interest" description="Disordered" evidence="8">
    <location>
        <begin position="576"/>
        <end position="597"/>
    </location>
</feature>
<keyword evidence="5 9" id="KW-1133">Transmembrane helix</keyword>
<dbReference type="InterPro" id="IPR011009">
    <property type="entry name" value="Kinase-like_dom_sf"/>
</dbReference>
<sequence length="728" mass="76943">MDMKRHMLICFSVSIVVAGAGGTSSTQTDIAALLATKAALIDPQGVLANWSNATLDAPCSWRGVTCSSSGSRAIPGELGSLPYLQILSLNQNLLSGSIPSELGFLQRLTSLVLSFNNLTGKIPGTLSQCSQLQVLDLSANNLSGSIPLSLSTLQNLQVLDLSANHFSGMLPPELANCVSLQTLNLSGQRFSGSIPPAYATQLSNLESLSLSRNTLSGGIPLGFAAASGLEVLSLSDNALNGSIPADLASGLPARLSLDLSENQLTGPIPASLGVSKSLIAFNISYNHLQGSIPASLATQFNASSFAGNPSLCGPPLLNQVCNSTGGSSSNASAPTNQATPNQAHHHMKSRSLSKWAIIGIAVGGAGGIAALLLLTLCCLCLGPCLWWKKIQAKQYAGGPGSPDAKLVMFHDPITLANIQEATGQFSEDHVLSRTSHGIVFKAILQDGTVLSVRRLPDGAVQDDVFKAEAEMLGKVKHRNLTVLRGYYAHGDVRLLIYDYMPNGNLASLLQEASQQDAGHVLNWPMRHLIALGVARGLSFLHTQCDPPIVHGDVKPNNVQFDADFEAHLSGFGFERFSAGTPTTDPSTSSTPVGGSRGYASPEALNNSGQLTREADVYSFGIVLLELLTGRRPGMFTMHDEDIVKWVKRQLQAGQVSELFDPNLLHLDPESSEWEEFLLAIKVALLCTAPDPLDRPSMTEVVFMLEGCRVAPELPATSSSDPTANTSPV</sequence>
<dbReference type="Pfam" id="PF08263">
    <property type="entry name" value="LRRNT_2"/>
    <property type="match status" value="1"/>
</dbReference>
<evidence type="ECO:0000256" key="7">
    <source>
        <dbReference type="ARBA" id="ARBA00023180"/>
    </source>
</evidence>
<keyword evidence="4" id="KW-0677">Repeat</keyword>
<reference evidence="12" key="1">
    <citation type="submission" date="2024-02" db="EMBL/GenBank/DDBJ databases">
        <authorList>
            <consortium name="ELIXIR-Norway"/>
            <consortium name="Elixir Norway"/>
        </authorList>
    </citation>
    <scope>NUCLEOTIDE SEQUENCE</scope>
</reference>
<evidence type="ECO:0000256" key="3">
    <source>
        <dbReference type="ARBA" id="ARBA00022692"/>
    </source>
</evidence>
<evidence type="ECO:0000259" key="11">
    <source>
        <dbReference type="PROSITE" id="PS50011"/>
    </source>
</evidence>
<gene>
    <name evidence="12" type="ORF">CSSPJE1EN1_LOCUS9325</name>
</gene>
<evidence type="ECO:0000313" key="13">
    <source>
        <dbReference type="Proteomes" id="UP001497444"/>
    </source>
</evidence>
<evidence type="ECO:0000256" key="10">
    <source>
        <dbReference type="SAM" id="SignalP"/>
    </source>
</evidence>
<dbReference type="EMBL" id="OZ020111">
    <property type="protein sequence ID" value="CAK9263847.1"/>
    <property type="molecule type" value="Genomic_DNA"/>
</dbReference>
<evidence type="ECO:0000256" key="4">
    <source>
        <dbReference type="ARBA" id="ARBA00022737"/>
    </source>
</evidence>
<keyword evidence="2" id="KW-0433">Leucine-rich repeat</keyword>